<feature type="binding site" evidence="5">
    <location>
        <position position="212"/>
    </location>
    <ligand>
        <name>substrate</name>
    </ligand>
</feature>
<reference evidence="7" key="1">
    <citation type="submission" date="2022-12" db="EMBL/GenBank/DDBJ databases">
        <title>Isolation and characterisation of novel Methanocorpusculum spp. from native Australian herbivores indicates the genus is ancestrally host-associated.</title>
        <authorList>
            <person name="Volmer J.G."/>
            <person name="Soo R.M."/>
            <person name="Evans P.N."/>
            <person name="Hoedt E.C."/>
            <person name="Astorga Alsina A.L."/>
            <person name="Woodcroft B.J."/>
            <person name="Tyson G.W."/>
            <person name="Hugenholtz P."/>
            <person name="Morrison M."/>
        </authorList>
    </citation>
    <scope>NUCLEOTIDE SEQUENCE</scope>
    <source>
        <strain evidence="7">CW153</strain>
    </source>
</reference>
<dbReference type="EMBL" id="JAPTGC010000002">
    <property type="protein sequence ID" value="MCZ0861991.1"/>
    <property type="molecule type" value="Genomic_DNA"/>
</dbReference>
<dbReference type="CDD" id="cd05239">
    <property type="entry name" value="GDP_FS_SDR_e"/>
    <property type="match status" value="1"/>
</dbReference>
<evidence type="ECO:0000313" key="7">
    <source>
        <dbReference type="EMBL" id="MCZ0861991.1"/>
    </source>
</evidence>
<feature type="active site" description="Proton donor/acceptor" evidence="5">
    <location>
        <position position="139"/>
    </location>
</feature>
<gene>
    <name evidence="5" type="primary">fcl</name>
    <name evidence="7" type="ORF">O0S09_01815</name>
</gene>
<feature type="binding site" evidence="5">
    <location>
        <position position="143"/>
    </location>
    <ligand>
        <name>NADP(+)</name>
        <dbReference type="ChEBI" id="CHEBI:58349"/>
    </ligand>
</feature>
<dbReference type="EC" id="1.1.1.271" evidence="5"/>
<feature type="binding site" evidence="5">
    <location>
        <position position="205"/>
    </location>
    <ligand>
        <name>substrate</name>
    </ligand>
</feature>
<dbReference type="PANTHER" id="PTHR43238:SF1">
    <property type="entry name" value="GDP-L-FUCOSE SYNTHASE"/>
    <property type="match status" value="1"/>
</dbReference>
<name>A0ABT4IKE2_9EURY</name>
<dbReference type="Pfam" id="PF01370">
    <property type="entry name" value="Epimerase"/>
    <property type="match status" value="1"/>
</dbReference>
<evidence type="ECO:0000259" key="6">
    <source>
        <dbReference type="Pfam" id="PF01370"/>
    </source>
</evidence>
<dbReference type="Proteomes" id="UP001141336">
    <property type="component" value="Unassembled WGS sequence"/>
</dbReference>
<feature type="site" description="Important for catalytic activity" evidence="5">
    <location>
        <position position="112"/>
    </location>
</feature>
<accession>A0ABT4IKE2</accession>
<dbReference type="SUPFAM" id="SSF51735">
    <property type="entry name" value="NAD(P)-binding Rossmann-fold domains"/>
    <property type="match status" value="1"/>
</dbReference>
<dbReference type="HAMAP" id="MF_00956">
    <property type="entry name" value="GDP_fucose_synth"/>
    <property type="match status" value="1"/>
</dbReference>
<dbReference type="Gene3D" id="3.90.25.10">
    <property type="entry name" value="UDP-galactose 4-epimerase, domain 1"/>
    <property type="match status" value="1"/>
</dbReference>
<keyword evidence="8" id="KW-1185">Reference proteome</keyword>
<comment type="pathway">
    <text evidence="5">Nucleotide-sugar biosynthesis; GDP-L-fucose biosynthesis via de novo pathway; GDP-L-fucose from GDP-alpha-D-mannose: step 2/2.</text>
</comment>
<feature type="domain" description="NAD-dependent epimerase/dehydratase" evidence="6">
    <location>
        <begin position="9"/>
        <end position="240"/>
    </location>
</feature>
<dbReference type="InterPro" id="IPR028614">
    <property type="entry name" value="GDP_fucose/colitose_synth"/>
</dbReference>
<keyword evidence="4 5" id="KW-0413">Isomerase</keyword>
<keyword evidence="2 5" id="KW-0521">NADP</keyword>
<proteinExistence type="inferred from homology"/>
<feature type="binding site" evidence="5">
    <location>
        <position position="272"/>
    </location>
    <ligand>
        <name>substrate</name>
    </ligand>
</feature>
<keyword evidence="3 5" id="KW-0560">Oxidoreductase</keyword>
<dbReference type="Gene3D" id="3.40.50.720">
    <property type="entry name" value="NAD(P)-binding Rossmann-like Domain"/>
    <property type="match status" value="1"/>
</dbReference>
<comment type="similarity">
    <text evidence="1 5">Belongs to the NAD(P)-dependent epimerase/dehydratase family. Fucose synthase subfamily.</text>
</comment>
<evidence type="ECO:0000256" key="4">
    <source>
        <dbReference type="ARBA" id="ARBA00023235"/>
    </source>
</evidence>
<dbReference type="RefSeq" id="WP_268922190.1">
    <property type="nucleotide sequence ID" value="NZ_JAPTGC010000002.1"/>
</dbReference>
<protein>
    <recommendedName>
        <fullName evidence="5">GDP-L-fucose synthase</fullName>
        <ecNumber evidence="5">1.1.1.271</ecNumber>
    </recommendedName>
    <alternativeName>
        <fullName evidence="5">GDP-4-keto-6-deoxy-D-mannose-3,5-epimerase-4-reductase</fullName>
    </alternativeName>
</protein>
<evidence type="ECO:0000256" key="3">
    <source>
        <dbReference type="ARBA" id="ARBA00023002"/>
    </source>
</evidence>
<comment type="catalytic activity">
    <reaction evidence="5">
        <text>GDP-beta-L-fucose + NADP(+) = GDP-4-dehydro-alpha-D-rhamnose + NADPH + H(+)</text>
        <dbReference type="Rhea" id="RHEA:18885"/>
        <dbReference type="ChEBI" id="CHEBI:15378"/>
        <dbReference type="ChEBI" id="CHEBI:57273"/>
        <dbReference type="ChEBI" id="CHEBI:57783"/>
        <dbReference type="ChEBI" id="CHEBI:57964"/>
        <dbReference type="ChEBI" id="CHEBI:58349"/>
        <dbReference type="EC" id="1.1.1.271"/>
    </reaction>
</comment>
<organism evidence="7 8">
    <name type="scientific">Methanocorpusculum vombati</name>
    <dbReference type="NCBI Taxonomy" id="3002864"/>
    <lineage>
        <taxon>Archaea</taxon>
        <taxon>Methanobacteriati</taxon>
        <taxon>Methanobacteriota</taxon>
        <taxon>Stenosarchaea group</taxon>
        <taxon>Methanomicrobia</taxon>
        <taxon>Methanomicrobiales</taxon>
        <taxon>Methanocorpusculaceae</taxon>
        <taxon>Methanocorpusculum</taxon>
    </lineage>
</organism>
<evidence type="ECO:0000256" key="2">
    <source>
        <dbReference type="ARBA" id="ARBA00022857"/>
    </source>
</evidence>
<feature type="site" description="Important for catalytic activity" evidence="5">
    <location>
        <position position="110"/>
    </location>
</feature>
<comment type="function">
    <text evidence="5">Catalyzes the two-step NADP-dependent conversion of GDP-4-dehydro-6-deoxy-D-mannose to GDP-fucose, involving an epimerase and a reductase reaction.</text>
</comment>
<feature type="binding site" evidence="5">
    <location>
        <position position="190"/>
    </location>
    <ligand>
        <name>substrate</name>
    </ligand>
</feature>
<evidence type="ECO:0000256" key="1">
    <source>
        <dbReference type="ARBA" id="ARBA00005959"/>
    </source>
</evidence>
<evidence type="ECO:0000313" key="8">
    <source>
        <dbReference type="Proteomes" id="UP001141336"/>
    </source>
</evidence>
<comment type="caution">
    <text evidence="5">Lacks conserved residue(s) required for the propagation of feature annotation.</text>
</comment>
<sequence length="316" mass="35301">MSFWDDSQVLVTGGRGFLGRWVCKMLHKRDVPLESIRVPSSKDADLRRWDDCVDMVEGIDVVIHLAARDGGLGYNLEHPGSIYYDNAIMGLQLMEAARQAGVSKFVSAGTVCAYPQSAKIPLEESSFWDGYPDVSNAPYCLAKKMGLVQAQAYRKEYNFNAVHLLLTNMYGPGDVFDPTRSRSAASLIRKFVDAVQNDLPEVQMWGTGNASREFLYVEDAAEAFVLAAERYNSSEPVNIGSGQETTMRELVDIIVSITEYDGTVVWDTSKPEGQMRRCCDVSQAERSFGFRAQTPLTEGLKKTIEWYTSQYFSLSL</sequence>
<keyword evidence="5" id="KW-0511">Multifunctional enzyme</keyword>
<comment type="caution">
    <text evidence="7">The sequence shown here is derived from an EMBL/GenBank/DDBJ whole genome shotgun (WGS) entry which is preliminary data.</text>
</comment>
<dbReference type="PANTHER" id="PTHR43238">
    <property type="entry name" value="GDP-L-FUCOSE SYNTHASE"/>
    <property type="match status" value="1"/>
</dbReference>
<feature type="binding site" evidence="5">
    <location>
        <begin position="13"/>
        <end position="19"/>
    </location>
    <ligand>
        <name>NADP(+)</name>
        <dbReference type="ChEBI" id="CHEBI:58349"/>
    </ligand>
</feature>
<evidence type="ECO:0000256" key="5">
    <source>
        <dbReference type="HAMAP-Rule" id="MF_00956"/>
    </source>
</evidence>
<dbReference type="InterPro" id="IPR036291">
    <property type="entry name" value="NAD(P)-bd_dom_sf"/>
</dbReference>
<dbReference type="InterPro" id="IPR001509">
    <property type="entry name" value="Epimerase_deHydtase"/>
</dbReference>